<dbReference type="EMBL" id="CAJOBI010181531">
    <property type="protein sequence ID" value="CAF4928311.1"/>
    <property type="molecule type" value="Genomic_DNA"/>
</dbReference>
<dbReference type="Proteomes" id="UP000676336">
    <property type="component" value="Unassembled WGS sequence"/>
</dbReference>
<evidence type="ECO:0000313" key="3">
    <source>
        <dbReference type="EMBL" id="CAF4802044.1"/>
    </source>
</evidence>
<dbReference type="Proteomes" id="UP000681720">
    <property type="component" value="Unassembled WGS sequence"/>
</dbReference>
<evidence type="ECO:0000256" key="1">
    <source>
        <dbReference type="SAM" id="MobiDB-lite"/>
    </source>
</evidence>
<evidence type="ECO:0000313" key="5">
    <source>
        <dbReference type="EMBL" id="CAF4988760.1"/>
    </source>
</evidence>
<feature type="region of interest" description="Disordered" evidence="1">
    <location>
        <begin position="1"/>
        <end position="23"/>
    </location>
</feature>
<dbReference type="EMBL" id="CAJOBI010148819">
    <property type="protein sequence ID" value="CAF4802044.1"/>
    <property type="molecule type" value="Genomic_DNA"/>
</dbReference>
<evidence type="ECO:0000313" key="6">
    <source>
        <dbReference type="Proteomes" id="UP000676336"/>
    </source>
</evidence>
<feature type="non-terminal residue" evidence="3">
    <location>
        <position position="23"/>
    </location>
</feature>
<reference evidence="3" key="1">
    <citation type="submission" date="2021-02" db="EMBL/GenBank/DDBJ databases">
        <authorList>
            <person name="Nowell W R."/>
        </authorList>
    </citation>
    <scope>NUCLEOTIDE SEQUENCE</scope>
</reference>
<dbReference type="EMBL" id="CAJOBJ010141874">
    <property type="protein sequence ID" value="CAF4766789.1"/>
    <property type="molecule type" value="Genomic_DNA"/>
</dbReference>
<comment type="caution">
    <text evidence="3">The sequence shown here is derived from an EMBL/GenBank/DDBJ whole genome shotgun (WGS) entry which is preliminary data.</text>
</comment>
<evidence type="ECO:0000313" key="2">
    <source>
        <dbReference type="EMBL" id="CAF4766789.1"/>
    </source>
</evidence>
<dbReference type="EMBL" id="CAJOBJ010203055">
    <property type="protein sequence ID" value="CAF4988760.1"/>
    <property type="molecule type" value="Genomic_DNA"/>
</dbReference>
<organism evidence="3 6">
    <name type="scientific">Rotaria magnacalcarata</name>
    <dbReference type="NCBI Taxonomy" id="392030"/>
    <lineage>
        <taxon>Eukaryota</taxon>
        <taxon>Metazoa</taxon>
        <taxon>Spiralia</taxon>
        <taxon>Gnathifera</taxon>
        <taxon>Rotifera</taxon>
        <taxon>Eurotatoria</taxon>
        <taxon>Bdelloidea</taxon>
        <taxon>Philodinida</taxon>
        <taxon>Philodinidae</taxon>
        <taxon>Rotaria</taxon>
    </lineage>
</organism>
<accession>A0A8S3BC22</accession>
<evidence type="ECO:0000313" key="4">
    <source>
        <dbReference type="EMBL" id="CAF4928311.1"/>
    </source>
</evidence>
<protein>
    <submittedName>
        <fullName evidence="3">Uncharacterized protein</fullName>
    </submittedName>
</protein>
<gene>
    <name evidence="2" type="ORF">GIL414_LOCUS45782</name>
    <name evidence="5" type="ORF">GIL414_LOCUS56494</name>
    <name evidence="3" type="ORF">SMN809_LOCUS47225</name>
    <name evidence="4" type="ORF">SMN809_LOCUS53061</name>
</gene>
<proteinExistence type="predicted"/>
<sequence>MDEQELLAVSNETQSLLLEEKEK</sequence>
<name>A0A8S3BC22_9BILA</name>
<dbReference type="AlphaFoldDB" id="A0A8S3BC22"/>